<dbReference type="Proteomes" id="UP000694424">
    <property type="component" value="Unplaced"/>
</dbReference>
<evidence type="ECO:0000256" key="1">
    <source>
        <dbReference type="ARBA" id="ARBA00004236"/>
    </source>
</evidence>
<dbReference type="FunFam" id="2.60.40.60:FF:000068">
    <property type="entry name" value="Desmoglein 1"/>
    <property type="match status" value="1"/>
</dbReference>
<dbReference type="InterPro" id="IPR020894">
    <property type="entry name" value="Cadherin_CS"/>
</dbReference>
<protein>
    <recommendedName>
        <fullName evidence="14">Cadherin domain-containing protein</fullName>
    </recommendedName>
</protein>
<dbReference type="Pfam" id="PF00028">
    <property type="entry name" value="Cadherin"/>
    <property type="match status" value="2"/>
</dbReference>
<proteinExistence type="predicted"/>
<dbReference type="GO" id="GO:0007156">
    <property type="term" value="P:homophilic cell adhesion via plasma membrane adhesion molecules"/>
    <property type="evidence" value="ECO:0007669"/>
    <property type="project" value="InterPro"/>
</dbReference>
<evidence type="ECO:0000256" key="9">
    <source>
        <dbReference type="ARBA" id="ARBA00022949"/>
    </source>
</evidence>
<keyword evidence="9" id="KW-0965">Cell junction</keyword>
<dbReference type="AlphaFoldDB" id="A0A8B9SAT7"/>
<sequence>MCGIWVLLTAFCLACLYASLLLFLQVLLDFKWDENGVARWKTFRRQKREWIKFAAACREGEDNSKRNPIAKIRSDCEENNPITYSISGVGIDRAPYGIFVVNPRTGEINITSIVDREVTPVFVVKLDKLTGADLETPLELRVRVLDINDNPPIFAQSVFTGSIEECSMDNTLVMKIIATDADEPNHLNSKIAFKIESQEPSGPPMFIMNKYTGELHLANYLDREVKFPFPKLNNMMFWWQACCDSDKNKRERREGFFRFFFKEVIFFLYVTIKCLREMNEFGNNSKM</sequence>
<dbReference type="PANTHER" id="PTHR24025:SF10">
    <property type="entry name" value="DESMOGLEIN-4"/>
    <property type="match status" value="1"/>
</dbReference>
<evidence type="ECO:0000313" key="16">
    <source>
        <dbReference type="Proteomes" id="UP000694424"/>
    </source>
</evidence>
<evidence type="ECO:0000256" key="5">
    <source>
        <dbReference type="ARBA" id="ARBA00022723"/>
    </source>
</evidence>
<dbReference type="InterPro" id="IPR015919">
    <property type="entry name" value="Cadherin-like_sf"/>
</dbReference>
<organism evidence="15 16">
    <name type="scientific">Apteryx owenii</name>
    <name type="common">Little spotted kiwi</name>
    <dbReference type="NCBI Taxonomy" id="8824"/>
    <lineage>
        <taxon>Eukaryota</taxon>
        <taxon>Metazoa</taxon>
        <taxon>Chordata</taxon>
        <taxon>Craniata</taxon>
        <taxon>Vertebrata</taxon>
        <taxon>Euteleostomi</taxon>
        <taxon>Archelosauria</taxon>
        <taxon>Archosauria</taxon>
        <taxon>Dinosauria</taxon>
        <taxon>Saurischia</taxon>
        <taxon>Theropoda</taxon>
        <taxon>Coelurosauria</taxon>
        <taxon>Aves</taxon>
        <taxon>Palaeognathae</taxon>
        <taxon>Apterygiformes</taxon>
        <taxon>Apterygidae</taxon>
        <taxon>Apteryx</taxon>
    </lineage>
</organism>
<dbReference type="PROSITE" id="PS50268">
    <property type="entry name" value="CADHERIN_2"/>
    <property type="match status" value="2"/>
</dbReference>
<reference evidence="15" key="1">
    <citation type="submission" date="2025-08" db="UniProtKB">
        <authorList>
            <consortium name="Ensembl"/>
        </authorList>
    </citation>
    <scope>IDENTIFICATION</scope>
</reference>
<evidence type="ECO:0000256" key="6">
    <source>
        <dbReference type="ARBA" id="ARBA00022737"/>
    </source>
</evidence>
<keyword evidence="8" id="KW-0130">Cell adhesion</keyword>
<evidence type="ECO:0000256" key="12">
    <source>
        <dbReference type="ARBA" id="ARBA00023180"/>
    </source>
</evidence>
<evidence type="ECO:0000256" key="4">
    <source>
        <dbReference type="ARBA" id="ARBA00022692"/>
    </source>
</evidence>
<evidence type="ECO:0000256" key="2">
    <source>
        <dbReference type="ARBA" id="ARBA00004568"/>
    </source>
</evidence>
<evidence type="ECO:0000256" key="8">
    <source>
        <dbReference type="ARBA" id="ARBA00022889"/>
    </source>
</evidence>
<comment type="subcellular location">
    <subcellularLocation>
        <location evidence="2">Cell junction</location>
        <location evidence="2">Desmosome</location>
    </subcellularLocation>
    <subcellularLocation>
        <location evidence="1">Cell membrane</location>
    </subcellularLocation>
</comment>
<keyword evidence="3" id="KW-1003">Cell membrane</keyword>
<dbReference type="CDD" id="cd11304">
    <property type="entry name" value="Cadherin_repeat"/>
    <property type="match status" value="2"/>
</dbReference>
<name>A0A8B9SAT7_APTOW</name>
<evidence type="ECO:0000256" key="3">
    <source>
        <dbReference type="ARBA" id="ARBA00022475"/>
    </source>
</evidence>
<dbReference type="PANTHER" id="PTHR24025">
    <property type="entry name" value="DESMOGLEIN FAMILY MEMBER"/>
    <property type="match status" value="1"/>
</dbReference>
<dbReference type="SUPFAM" id="SSF49313">
    <property type="entry name" value="Cadherin-like"/>
    <property type="match status" value="2"/>
</dbReference>
<evidence type="ECO:0000256" key="7">
    <source>
        <dbReference type="ARBA" id="ARBA00022837"/>
    </source>
</evidence>
<dbReference type="GO" id="GO:0005886">
    <property type="term" value="C:plasma membrane"/>
    <property type="evidence" value="ECO:0007669"/>
    <property type="project" value="UniProtKB-SubCell"/>
</dbReference>
<dbReference type="FunFam" id="2.60.40.60:FF:000011">
    <property type="entry name" value="Cadherin 1"/>
    <property type="match status" value="1"/>
</dbReference>
<evidence type="ECO:0000256" key="11">
    <source>
        <dbReference type="ARBA" id="ARBA00023136"/>
    </source>
</evidence>
<keyword evidence="11" id="KW-0472">Membrane</keyword>
<keyword evidence="10" id="KW-1133">Transmembrane helix</keyword>
<keyword evidence="12" id="KW-0325">Glycoprotein</keyword>
<evidence type="ECO:0000259" key="14">
    <source>
        <dbReference type="PROSITE" id="PS50268"/>
    </source>
</evidence>
<dbReference type="SMART" id="SM00112">
    <property type="entry name" value="CA"/>
    <property type="match status" value="1"/>
</dbReference>
<keyword evidence="5" id="KW-0479">Metal-binding</keyword>
<dbReference type="Ensembl" id="ENSAOWT00000019632.1">
    <property type="protein sequence ID" value="ENSAOWP00000017303.1"/>
    <property type="gene ID" value="ENSAOWG00000011836.1"/>
</dbReference>
<accession>A0A8B9SAT7</accession>
<keyword evidence="16" id="KW-1185">Reference proteome</keyword>
<dbReference type="PROSITE" id="PS00232">
    <property type="entry name" value="CADHERIN_1"/>
    <property type="match status" value="1"/>
</dbReference>
<keyword evidence="6" id="KW-0677">Repeat</keyword>
<dbReference type="GO" id="GO:0030057">
    <property type="term" value="C:desmosome"/>
    <property type="evidence" value="ECO:0007669"/>
    <property type="project" value="UniProtKB-SubCell"/>
</dbReference>
<keyword evidence="7 13" id="KW-0106">Calcium</keyword>
<reference evidence="15" key="2">
    <citation type="submission" date="2025-09" db="UniProtKB">
        <authorList>
            <consortium name="Ensembl"/>
        </authorList>
    </citation>
    <scope>IDENTIFICATION</scope>
</reference>
<dbReference type="PRINTS" id="PR00205">
    <property type="entry name" value="CADHERIN"/>
</dbReference>
<dbReference type="InterPro" id="IPR002126">
    <property type="entry name" value="Cadherin-like_dom"/>
</dbReference>
<keyword evidence="4" id="KW-0812">Transmembrane</keyword>
<evidence type="ECO:0000256" key="10">
    <source>
        <dbReference type="ARBA" id="ARBA00022989"/>
    </source>
</evidence>
<dbReference type="InterPro" id="IPR050971">
    <property type="entry name" value="Cadherin-domain_protein"/>
</dbReference>
<feature type="domain" description="Cadherin" evidence="14">
    <location>
        <begin position="75"/>
        <end position="154"/>
    </location>
</feature>
<feature type="domain" description="Cadherin" evidence="14">
    <location>
        <begin position="155"/>
        <end position="226"/>
    </location>
</feature>
<evidence type="ECO:0000313" key="15">
    <source>
        <dbReference type="Ensembl" id="ENSAOWP00000017303.1"/>
    </source>
</evidence>
<dbReference type="Gene3D" id="2.60.40.60">
    <property type="entry name" value="Cadherins"/>
    <property type="match status" value="2"/>
</dbReference>
<evidence type="ECO:0000256" key="13">
    <source>
        <dbReference type="PROSITE-ProRule" id="PRU00043"/>
    </source>
</evidence>
<dbReference type="GO" id="GO:0005509">
    <property type="term" value="F:calcium ion binding"/>
    <property type="evidence" value="ECO:0007669"/>
    <property type="project" value="UniProtKB-UniRule"/>
</dbReference>